<sequence length="119" mass="13649">MRTKVDNNGKEWYRTRTFGCRCHLLRRERSGGQAAGDAIGGHDAAEEERQRRGQGGLLKPRKPRAFPTSCWRLDGRCDPHPVHIDATVGTEYKPISHFEHPHCKTKGPAKKEKRMRFTE</sequence>
<gene>
    <name evidence="2" type="ORF">B296_00026127</name>
</gene>
<dbReference type="AlphaFoldDB" id="A0A426YB58"/>
<organism evidence="2 3">
    <name type="scientific">Ensete ventricosum</name>
    <name type="common">Abyssinian banana</name>
    <name type="synonym">Musa ensete</name>
    <dbReference type="NCBI Taxonomy" id="4639"/>
    <lineage>
        <taxon>Eukaryota</taxon>
        <taxon>Viridiplantae</taxon>
        <taxon>Streptophyta</taxon>
        <taxon>Embryophyta</taxon>
        <taxon>Tracheophyta</taxon>
        <taxon>Spermatophyta</taxon>
        <taxon>Magnoliopsida</taxon>
        <taxon>Liliopsida</taxon>
        <taxon>Zingiberales</taxon>
        <taxon>Musaceae</taxon>
        <taxon>Ensete</taxon>
    </lineage>
</organism>
<evidence type="ECO:0000256" key="1">
    <source>
        <dbReference type="SAM" id="MobiDB-lite"/>
    </source>
</evidence>
<reference evidence="2 3" key="1">
    <citation type="journal article" date="2014" name="Agronomy (Basel)">
        <title>A Draft Genome Sequence for Ensete ventricosum, the Drought-Tolerant Tree Against Hunger.</title>
        <authorList>
            <person name="Harrison J."/>
            <person name="Moore K.A."/>
            <person name="Paszkiewicz K."/>
            <person name="Jones T."/>
            <person name="Grant M."/>
            <person name="Ambacheew D."/>
            <person name="Muzemil S."/>
            <person name="Studholme D.J."/>
        </authorList>
    </citation>
    <scope>NUCLEOTIDE SEQUENCE [LARGE SCALE GENOMIC DNA]</scope>
</reference>
<dbReference type="Proteomes" id="UP000287651">
    <property type="component" value="Unassembled WGS sequence"/>
</dbReference>
<feature type="region of interest" description="Disordered" evidence="1">
    <location>
        <begin position="29"/>
        <end position="63"/>
    </location>
</feature>
<name>A0A426YB58_ENSVE</name>
<protein>
    <submittedName>
        <fullName evidence="2">Uncharacterized protein</fullName>
    </submittedName>
</protein>
<comment type="caution">
    <text evidence="2">The sequence shown here is derived from an EMBL/GenBank/DDBJ whole genome shotgun (WGS) entry which is preliminary data.</text>
</comment>
<dbReference type="EMBL" id="AMZH03013612">
    <property type="protein sequence ID" value="RRT48971.1"/>
    <property type="molecule type" value="Genomic_DNA"/>
</dbReference>
<feature type="region of interest" description="Disordered" evidence="1">
    <location>
        <begin position="98"/>
        <end position="119"/>
    </location>
</feature>
<evidence type="ECO:0000313" key="3">
    <source>
        <dbReference type="Proteomes" id="UP000287651"/>
    </source>
</evidence>
<feature type="compositionally biased region" description="Basic residues" evidence="1">
    <location>
        <begin position="103"/>
        <end position="119"/>
    </location>
</feature>
<evidence type="ECO:0000313" key="2">
    <source>
        <dbReference type="EMBL" id="RRT48971.1"/>
    </source>
</evidence>
<accession>A0A426YB58</accession>
<proteinExistence type="predicted"/>